<name>A0A4Y8DG06_9HELO</name>
<sequence length="143" mass="16633">MHYMTVCNMRVIFLFEKWLGKDPFDDFMNVRHIGCLVQSLTLNLKRPVRFPDSLLVANRITKVLPDRYFGITTIWSLRQQAIVAENTGYVTFFNYDTGKPANLIEAGGVYKDLHDALVARMEKENKIAEQWEKDHPKKVKAKN</sequence>
<evidence type="ECO:0008006" key="3">
    <source>
        <dbReference type="Google" id="ProtNLM"/>
    </source>
</evidence>
<dbReference type="Gene3D" id="3.10.129.10">
    <property type="entry name" value="Hotdog Thioesterase"/>
    <property type="match status" value="1"/>
</dbReference>
<dbReference type="SUPFAM" id="SSF54637">
    <property type="entry name" value="Thioesterase/thiol ester dehydrase-isomerase"/>
    <property type="match status" value="1"/>
</dbReference>
<dbReference type="InterPro" id="IPR029069">
    <property type="entry name" value="HotDog_dom_sf"/>
</dbReference>
<protein>
    <recommendedName>
        <fullName evidence="3">Thioesterase domain-containing protein</fullName>
    </recommendedName>
</protein>
<dbReference type="OrthoDB" id="5538558at2759"/>
<comment type="caution">
    <text evidence="1">The sequence shown here is derived from an EMBL/GenBank/DDBJ whole genome shotgun (WGS) entry which is preliminary data.</text>
</comment>
<dbReference type="EMBL" id="PHWZ01000014">
    <property type="protein sequence ID" value="TEY85324.1"/>
    <property type="molecule type" value="Genomic_DNA"/>
</dbReference>
<evidence type="ECO:0000313" key="1">
    <source>
        <dbReference type="EMBL" id="TEY85324.1"/>
    </source>
</evidence>
<proteinExistence type="predicted"/>
<reference evidence="1 2" key="1">
    <citation type="submission" date="2017-11" db="EMBL/GenBank/DDBJ databases">
        <title>Comparative genomics of Botrytis spp.</title>
        <authorList>
            <person name="Valero-Jimenez C.A."/>
            <person name="Tapia P."/>
            <person name="Veloso J."/>
            <person name="Silva-Moreno E."/>
            <person name="Staats M."/>
            <person name="Valdes J.H."/>
            <person name="Van Kan J.A.L."/>
        </authorList>
    </citation>
    <scope>NUCLEOTIDE SEQUENCE [LARGE SCALE GENOMIC DNA]</scope>
    <source>
        <strain evidence="1 2">MUCL2830</strain>
    </source>
</reference>
<organism evidence="1 2">
    <name type="scientific">Botryotinia calthae</name>
    <dbReference type="NCBI Taxonomy" id="38488"/>
    <lineage>
        <taxon>Eukaryota</taxon>
        <taxon>Fungi</taxon>
        <taxon>Dikarya</taxon>
        <taxon>Ascomycota</taxon>
        <taxon>Pezizomycotina</taxon>
        <taxon>Leotiomycetes</taxon>
        <taxon>Helotiales</taxon>
        <taxon>Sclerotiniaceae</taxon>
        <taxon>Botryotinia</taxon>
    </lineage>
</organism>
<dbReference type="AlphaFoldDB" id="A0A4Y8DG06"/>
<accession>A0A4Y8DG06</accession>
<dbReference type="Proteomes" id="UP000297299">
    <property type="component" value="Unassembled WGS sequence"/>
</dbReference>
<evidence type="ECO:0000313" key="2">
    <source>
        <dbReference type="Proteomes" id="UP000297299"/>
    </source>
</evidence>
<gene>
    <name evidence="1" type="ORF">BOTCAL_0014g00550</name>
</gene>
<keyword evidence="2" id="KW-1185">Reference proteome</keyword>